<dbReference type="GO" id="GO:0006629">
    <property type="term" value="P:lipid metabolic process"/>
    <property type="evidence" value="ECO:0007669"/>
    <property type="project" value="TreeGrafter"/>
</dbReference>
<keyword evidence="6" id="KW-1185">Reference proteome</keyword>
<dbReference type="PRINTS" id="PR00179">
    <property type="entry name" value="LIPOCALIN"/>
</dbReference>
<dbReference type="InterPro" id="IPR022271">
    <property type="entry name" value="Lipocalin_ApoD"/>
</dbReference>
<keyword evidence="2" id="KW-1015">Disulfide bond</keyword>
<protein>
    <recommendedName>
        <fullName evidence="4">Lipocalin/cytosolic fatty-acid binding domain-containing protein</fullName>
    </recommendedName>
</protein>
<dbReference type="EMBL" id="CAVLEF010000082">
    <property type="protein sequence ID" value="CAK1550409.1"/>
    <property type="molecule type" value="Genomic_DNA"/>
</dbReference>
<dbReference type="PANTHER" id="PTHR10612">
    <property type="entry name" value="APOLIPOPROTEIN D"/>
    <property type="match status" value="1"/>
</dbReference>
<dbReference type="PRINTS" id="PR01273">
    <property type="entry name" value="INVTBRTCOLOR"/>
</dbReference>
<evidence type="ECO:0000313" key="5">
    <source>
        <dbReference type="EMBL" id="CAK1550409.1"/>
    </source>
</evidence>
<organism evidence="5 6">
    <name type="scientific">Leptosia nina</name>
    <dbReference type="NCBI Taxonomy" id="320188"/>
    <lineage>
        <taxon>Eukaryota</taxon>
        <taxon>Metazoa</taxon>
        <taxon>Ecdysozoa</taxon>
        <taxon>Arthropoda</taxon>
        <taxon>Hexapoda</taxon>
        <taxon>Insecta</taxon>
        <taxon>Pterygota</taxon>
        <taxon>Neoptera</taxon>
        <taxon>Endopterygota</taxon>
        <taxon>Lepidoptera</taxon>
        <taxon>Glossata</taxon>
        <taxon>Ditrysia</taxon>
        <taxon>Papilionoidea</taxon>
        <taxon>Pieridae</taxon>
        <taxon>Pierinae</taxon>
        <taxon>Leptosia</taxon>
    </lineage>
</organism>
<dbReference type="GO" id="GO:0031409">
    <property type="term" value="F:pigment binding"/>
    <property type="evidence" value="ECO:0007669"/>
    <property type="project" value="InterPro"/>
</dbReference>
<dbReference type="Proteomes" id="UP001497472">
    <property type="component" value="Unassembled WGS sequence"/>
</dbReference>
<name>A0AAV1JQA6_9NEOP</name>
<gene>
    <name evidence="5" type="ORF">LNINA_LOCUS9637</name>
</gene>
<accession>A0AAV1JQA6</accession>
<dbReference type="PANTHER" id="PTHR10612:SF34">
    <property type="entry name" value="APOLIPOPROTEIN D"/>
    <property type="match status" value="1"/>
</dbReference>
<dbReference type="InterPro" id="IPR000566">
    <property type="entry name" value="Lipocln_cytosolic_FA-bd_dom"/>
</dbReference>
<evidence type="ECO:0000259" key="4">
    <source>
        <dbReference type="Pfam" id="PF00061"/>
    </source>
</evidence>
<comment type="caution">
    <text evidence="5">The sequence shown here is derived from an EMBL/GenBank/DDBJ whole genome shotgun (WGS) entry which is preliminary data.</text>
</comment>
<sequence length="170" mass="19691">MEYFQIDKFLGKWYVIEEFPVWYEENGHCAYKVFELCGRELKIQSGFIKRNIQYIVYVNSTYNSGDEAVFKINKSNIDPVGMPLSVISTDYANYSLVYGCRLNENLQLKYISAWILSRSKSLSSELLDQAYRELNSLPSASSAYLQKVNHSDTMCSYQWTAEIHAVDINN</sequence>
<dbReference type="InterPro" id="IPR012674">
    <property type="entry name" value="Calycin"/>
</dbReference>
<dbReference type="Gene3D" id="2.40.128.20">
    <property type="match status" value="1"/>
</dbReference>
<dbReference type="SUPFAM" id="SSF50814">
    <property type="entry name" value="Lipocalins"/>
    <property type="match status" value="1"/>
</dbReference>
<dbReference type="Pfam" id="PF00061">
    <property type="entry name" value="Lipocalin"/>
    <property type="match status" value="1"/>
</dbReference>
<proteinExistence type="inferred from homology"/>
<dbReference type="PIRSF" id="PIRSF036893">
    <property type="entry name" value="Lipocalin_ApoD"/>
    <property type="match status" value="1"/>
</dbReference>
<dbReference type="GO" id="GO:0000302">
    <property type="term" value="P:response to reactive oxygen species"/>
    <property type="evidence" value="ECO:0007669"/>
    <property type="project" value="TreeGrafter"/>
</dbReference>
<comment type="similarity">
    <text evidence="1 3">Belongs to the calycin superfamily. Lipocalin family.</text>
</comment>
<dbReference type="GO" id="GO:0005737">
    <property type="term" value="C:cytoplasm"/>
    <property type="evidence" value="ECO:0007669"/>
    <property type="project" value="TreeGrafter"/>
</dbReference>
<feature type="domain" description="Lipocalin/cytosolic fatty-acid binding" evidence="4">
    <location>
        <begin position="11"/>
        <end position="136"/>
    </location>
</feature>
<evidence type="ECO:0000256" key="2">
    <source>
        <dbReference type="ARBA" id="ARBA00023157"/>
    </source>
</evidence>
<reference evidence="5 6" key="1">
    <citation type="submission" date="2023-11" db="EMBL/GenBank/DDBJ databases">
        <authorList>
            <person name="Okamura Y."/>
        </authorList>
    </citation>
    <scope>NUCLEOTIDE SEQUENCE [LARGE SCALE GENOMIC DNA]</scope>
</reference>
<evidence type="ECO:0000256" key="3">
    <source>
        <dbReference type="PIRNR" id="PIRNR036893"/>
    </source>
</evidence>
<dbReference type="AlphaFoldDB" id="A0AAV1JQA6"/>
<evidence type="ECO:0000256" key="1">
    <source>
        <dbReference type="ARBA" id="ARBA00006889"/>
    </source>
</evidence>
<dbReference type="InterPro" id="IPR003057">
    <property type="entry name" value="Invtbrt_color"/>
</dbReference>
<evidence type="ECO:0000313" key="6">
    <source>
        <dbReference type="Proteomes" id="UP001497472"/>
    </source>
</evidence>